<gene>
    <name evidence="2" type="ORF">LTR32_004721</name>
</gene>
<reference evidence="2 3" key="1">
    <citation type="submission" date="2023-08" db="EMBL/GenBank/DDBJ databases">
        <title>Black Yeasts Isolated from many extreme environments.</title>
        <authorList>
            <person name="Coleine C."/>
            <person name="Stajich J.E."/>
            <person name="Selbmann L."/>
        </authorList>
    </citation>
    <scope>NUCLEOTIDE SEQUENCE [LARGE SCALE GENOMIC DNA]</scope>
    <source>
        <strain evidence="2 3">CCFEE 5386</strain>
    </source>
</reference>
<feature type="non-terminal residue" evidence="2">
    <location>
        <position position="120"/>
    </location>
</feature>
<keyword evidence="3" id="KW-1185">Reference proteome</keyword>
<protein>
    <submittedName>
        <fullName evidence="2">Uncharacterized protein</fullName>
    </submittedName>
</protein>
<sequence length="120" mass="13240">MSPIPSELPFAPYGSARVGSKRASKSLEEKAKAWATPTDAPFLDFLYPPQALAWMKRTNGHQRERSLKRLPEGFTRPSRGYASQAPAQAEEEGTLQVPQHGVLQDKETTEDSRGNDGVET</sequence>
<feature type="compositionally biased region" description="Basic and acidic residues" evidence="1">
    <location>
        <begin position="61"/>
        <end position="71"/>
    </location>
</feature>
<dbReference type="Proteomes" id="UP001308179">
    <property type="component" value="Unassembled WGS sequence"/>
</dbReference>
<proteinExistence type="predicted"/>
<feature type="region of interest" description="Disordered" evidence="1">
    <location>
        <begin position="58"/>
        <end position="120"/>
    </location>
</feature>
<evidence type="ECO:0000256" key="1">
    <source>
        <dbReference type="SAM" id="MobiDB-lite"/>
    </source>
</evidence>
<feature type="region of interest" description="Disordered" evidence="1">
    <location>
        <begin position="1"/>
        <end position="26"/>
    </location>
</feature>
<feature type="compositionally biased region" description="Basic and acidic residues" evidence="1">
    <location>
        <begin position="103"/>
        <end position="120"/>
    </location>
</feature>
<comment type="caution">
    <text evidence="2">The sequence shown here is derived from an EMBL/GenBank/DDBJ whole genome shotgun (WGS) entry which is preliminary data.</text>
</comment>
<organism evidence="2 3">
    <name type="scientific">Rachicladosporium monterosium</name>
    <dbReference type="NCBI Taxonomy" id="1507873"/>
    <lineage>
        <taxon>Eukaryota</taxon>
        <taxon>Fungi</taxon>
        <taxon>Dikarya</taxon>
        <taxon>Ascomycota</taxon>
        <taxon>Pezizomycotina</taxon>
        <taxon>Dothideomycetes</taxon>
        <taxon>Dothideomycetidae</taxon>
        <taxon>Cladosporiales</taxon>
        <taxon>Cladosporiaceae</taxon>
        <taxon>Rachicladosporium</taxon>
    </lineage>
</organism>
<dbReference type="EMBL" id="JAVRRR010000355">
    <property type="protein sequence ID" value="KAK5143067.1"/>
    <property type="molecule type" value="Genomic_DNA"/>
</dbReference>
<evidence type="ECO:0000313" key="3">
    <source>
        <dbReference type="Proteomes" id="UP001308179"/>
    </source>
</evidence>
<evidence type="ECO:0000313" key="2">
    <source>
        <dbReference type="EMBL" id="KAK5143067.1"/>
    </source>
</evidence>
<name>A0ABR0L3T2_9PEZI</name>
<accession>A0ABR0L3T2</accession>